<organism evidence="2 3">
    <name type="scientific">Corallibacter vietnamensis</name>
    <dbReference type="NCBI Taxonomy" id="904130"/>
    <lineage>
        <taxon>Bacteria</taxon>
        <taxon>Pseudomonadati</taxon>
        <taxon>Bacteroidota</taxon>
        <taxon>Flavobacteriia</taxon>
        <taxon>Flavobacteriales</taxon>
        <taxon>Flavobacteriaceae</taxon>
        <taxon>Corallibacter</taxon>
    </lineage>
</organism>
<gene>
    <name evidence="2" type="ORF">GCM10022271_19810</name>
</gene>
<accession>A0ABP7H7B6</accession>
<dbReference type="GO" id="GO:0005524">
    <property type="term" value="F:ATP binding"/>
    <property type="evidence" value="ECO:0007669"/>
    <property type="project" value="UniProtKB-KW"/>
</dbReference>
<comment type="caution">
    <text evidence="2">The sequence shown here is derived from an EMBL/GenBank/DDBJ whole genome shotgun (WGS) entry which is preliminary data.</text>
</comment>
<evidence type="ECO:0000313" key="2">
    <source>
        <dbReference type="EMBL" id="GAA3787327.1"/>
    </source>
</evidence>
<feature type="domain" description="NadR/Ttd14 AAA" evidence="1">
    <location>
        <begin position="5"/>
        <end position="169"/>
    </location>
</feature>
<dbReference type="Proteomes" id="UP001501456">
    <property type="component" value="Unassembled WGS sequence"/>
</dbReference>
<evidence type="ECO:0000313" key="3">
    <source>
        <dbReference type="Proteomes" id="UP001501456"/>
    </source>
</evidence>
<dbReference type="InterPro" id="IPR038727">
    <property type="entry name" value="NadR/Ttd14_AAA_dom"/>
</dbReference>
<dbReference type="SUPFAM" id="SSF52540">
    <property type="entry name" value="P-loop containing nucleoside triphosphate hydrolases"/>
    <property type="match status" value="1"/>
</dbReference>
<dbReference type="InterPro" id="IPR027417">
    <property type="entry name" value="P-loop_NTPase"/>
</dbReference>
<name>A0ABP7H7B6_9FLAO</name>
<dbReference type="Gene3D" id="3.40.50.300">
    <property type="entry name" value="P-loop containing nucleotide triphosphate hydrolases"/>
    <property type="match status" value="1"/>
</dbReference>
<proteinExistence type="predicted"/>
<dbReference type="EMBL" id="BAABBI010000002">
    <property type="protein sequence ID" value="GAA3787327.1"/>
    <property type="molecule type" value="Genomic_DNA"/>
</dbReference>
<keyword evidence="3" id="KW-1185">Reference proteome</keyword>
<keyword evidence="2" id="KW-0547">Nucleotide-binding</keyword>
<reference evidence="3" key="1">
    <citation type="journal article" date="2019" name="Int. J. Syst. Evol. Microbiol.">
        <title>The Global Catalogue of Microorganisms (GCM) 10K type strain sequencing project: providing services to taxonomists for standard genome sequencing and annotation.</title>
        <authorList>
            <consortium name="The Broad Institute Genomics Platform"/>
            <consortium name="The Broad Institute Genome Sequencing Center for Infectious Disease"/>
            <person name="Wu L."/>
            <person name="Ma J."/>
        </authorList>
    </citation>
    <scope>NUCLEOTIDE SEQUENCE [LARGE SCALE GENOMIC DNA]</scope>
    <source>
        <strain evidence="3">JCM 17525</strain>
    </source>
</reference>
<sequence length="180" mass="20854">MNSKKIVITGGPGTGKTSIINELIKRGYTCFEEVSRQIILEARKDGIEQLFLTNPLLFSELLLKGRKQQFVDAKNHDADIIFLDRGIPDVLAYMDYIGDTYPQDFVNACKNNIYDCVFVLAPWEEIFTSDSERYENFEQAKKIHDHLLQTYAHYEYELKDVPFDSVEKRANYILDVIQSL</sequence>
<dbReference type="RefSeq" id="WP_344730016.1">
    <property type="nucleotide sequence ID" value="NZ_BAABBI010000002.1"/>
</dbReference>
<evidence type="ECO:0000259" key="1">
    <source>
        <dbReference type="Pfam" id="PF13521"/>
    </source>
</evidence>
<protein>
    <submittedName>
        <fullName evidence="2">ATP-binding protein</fullName>
    </submittedName>
</protein>
<keyword evidence="2" id="KW-0067">ATP-binding</keyword>
<dbReference type="Pfam" id="PF13521">
    <property type="entry name" value="AAA_28"/>
    <property type="match status" value="1"/>
</dbReference>